<proteinExistence type="predicted"/>
<dbReference type="EMBL" id="JBFKZN010000005">
    <property type="protein sequence ID" value="MEW5289851.1"/>
    <property type="molecule type" value="Genomic_DNA"/>
</dbReference>
<protein>
    <recommendedName>
        <fullName evidence="3">DUF5610 domain-containing protein</fullName>
    </recommendedName>
</protein>
<sequence length="264" mass="28621">MSSISTTGMAQSDVFSKPVNTATSLVLSEEKISQIKAGETPAIQLSQEATEKSQQALLQSRNSIIALTKSQTNAVTNDVDTFFSGMLTHSTASSADMGGLISEALQTPGGSGNSTTNSMDLSLTQAKLNYLVEKFVPAEYQAATRSEINNYVTSKATGQDEILKDMTSRSLDIAQQYGDQDGVKNFSQQLDLLSSGQHETQTERSAMLSLTNSTSDSSSWFSGLHQMVNENDDADFFKSIESSHITQLQQQWEKFTSMVNSFSS</sequence>
<accession>A0ABV3N296</accession>
<dbReference type="Proteomes" id="UP001554567">
    <property type="component" value="Unassembled WGS sequence"/>
</dbReference>
<name>A0ABV3N296_9GAMM</name>
<evidence type="ECO:0000313" key="1">
    <source>
        <dbReference type="EMBL" id="MEW5289851.1"/>
    </source>
</evidence>
<keyword evidence="2" id="KW-1185">Reference proteome</keyword>
<evidence type="ECO:0008006" key="3">
    <source>
        <dbReference type="Google" id="ProtNLM"/>
    </source>
</evidence>
<evidence type="ECO:0000313" key="2">
    <source>
        <dbReference type="Proteomes" id="UP001554567"/>
    </source>
</evidence>
<comment type="caution">
    <text evidence="1">The sequence shown here is derived from an EMBL/GenBank/DDBJ whole genome shotgun (WGS) entry which is preliminary data.</text>
</comment>
<reference evidence="1 2" key="1">
    <citation type="submission" date="2024-07" db="EMBL/GenBank/DDBJ databases">
        <authorList>
            <person name="Dulla G.F.J."/>
            <person name="Delorm J.G."/>
        </authorList>
    </citation>
    <scope>NUCLEOTIDE SEQUENCE [LARGE SCALE GENOMIC DNA]</scope>
    <source>
        <strain evidence="1 2">JGD 233</strain>
    </source>
</reference>
<organism evidence="1 2">
    <name type="scientific">Erwinia papayae</name>
    <dbReference type="NCBI Taxonomy" id="206499"/>
    <lineage>
        <taxon>Bacteria</taxon>
        <taxon>Pseudomonadati</taxon>
        <taxon>Pseudomonadota</taxon>
        <taxon>Gammaproteobacteria</taxon>
        <taxon>Enterobacterales</taxon>
        <taxon>Erwiniaceae</taxon>
        <taxon>Erwinia</taxon>
    </lineage>
</organism>
<gene>
    <name evidence="1" type="ORF">ABW286_11760</name>
</gene>
<dbReference type="RefSeq" id="WP_367167578.1">
    <property type="nucleotide sequence ID" value="NZ_JBFKZN010000005.1"/>
</dbReference>